<feature type="compositionally biased region" description="Basic and acidic residues" evidence="7">
    <location>
        <begin position="269"/>
        <end position="282"/>
    </location>
</feature>
<feature type="region of interest" description="Disordered" evidence="7">
    <location>
        <begin position="219"/>
        <end position="322"/>
    </location>
</feature>
<accession>A0AAD8XZS6</accession>
<feature type="compositionally biased region" description="Acidic residues" evidence="7">
    <location>
        <begin position="18"/>
        <end position="33"/>
    </location>
</feature>
<comment type="caution">
    <text evidence="8">The sequence shown here is derived from an EMBL/GenBank/DDBJ whole genome shotgun (WGS) entry which is preliminary data.</text>
</comment>
<evidence type="ECO:0000313" key="9">
    <source>
        <dbReference type="Proteomes" id="UP001224775"/>
    </source>
</evidence>
<feature type="compositionally biased region" description="Acidic residues" evidence="7">
    <location>
        <begin position="283"/>
        <end position="296"/>
    </location>
</feature>
<feature type="region of interest" description="Disordered" evidence="7">
    <location>
        <begin position="1"/>
        <end position="42"/>
    </location>
</feature>
<evidence type="ECO:0000313" key="8">
    <source>
        <dbReference type="EMBL" id="KAK1736417.1"/>
    </source>
</evidence>
<dbReference type="AlphaFoldDB" id="A0AAD8XZS6"/>
<dbReference type="PANTHER" id="PTHR17039:SF0">
    <property type="entry name" value="U3 SMALL NUCLEOLAR RIBONUCLEOPROTEIN PROTEIN MPP10"/>
    <property type="match status" value="1"/>
</dbReference>
<dbReference type="PANTHER" id="PTHR17039">
    <property type="entry name" value="U3 SMALL NUCLEOLAR RIBONUCLEOPROTEIN PROTEIN MPP10"/>
    <property type="match status" value="1"/>
</dbReference>
<dbReference type="PIRSF" id="PIRSF017300">
    <property type="entry name" value="snoRNP_Mpp10"/>
    <property type="match status" value="1"/>
</dbReference>
<feature type="compositionally biased region" description="Basic residues" evidence="7">
    <location>
        <begin position="764"/>
        <end position="779"/>
    </location>
</feature>
<feature type="compositionally biased region" description="Acidic residues" evidence="7">
    <location>
        <begin position="222"/>
        <end position="240"/>
    </location>
</feature>
<evidence type="ECO:0000256" key="5">
    <source>
        <dbReference type="ARBA" id="ARBA00023274"/>
    </source>
</evidence>
<name>A0AAD8XZS6_9STRA</name>
<comment type="similarity">
    <text evidence="6">Belongs to the MPP10 family.</text>
</comment>
<reference evidence="8" key="1">
    <citation type="submission" date="2023-06" db="EMBL/GenBank/DDBJ databases">
        <title>Survivors Of The Sea: Transcriptome response of Skeletonema marinoi to long-term dormancy.</title>
        <authorList>
            <person name="Pinder M.I.M."/>
            <person name="Kourtchenko O."/>
            <person name="Robertson E.K."/>
            <person name="Larsson T."/>
            <person name="Maumus F."/>
            <person name="Osuna-Cruz C.M."/>
            <person name="Vancaester E."/>
            <person name="Stenow R."/>
            <person name="Vandepoele K."/>
            <person name="Ploug H."/>
            <person name="Bruchert V."/>
            <person name="Godhe A."/>
            <person name="Topel M."/>
        </authorList>
    </citation>
    <scope>NUCLEOTIDE SEQUENCE</scope>
    <source>
        <strain evidence="8">R05AC</strain>
    </source>
</reference>
<feature type="compositionally biased region" description="Acidic residues" evidence="7">
    <location>
        <begin position="493"/>
        <end position="532"/>
    </location>
</feature>
<dbReference type="GO" id="GO:0005732">
    <property type="term" value="C:sno(s)RNA-containing ribonucleoprotein complex"/>
    <property type="evidence" value="ECO:0007669"/>
    <property type="project" value="InterPro"/>
</dbReference>
<feature type="compositionally biased region" description="Basic and acidic residues" evidence="7">
    <location>
        <begin position="357"/>
        <end position="375"/>
    </location>
</feature>
<keyword evidence="5 8" id="KW-0687">Ribonucleoprotein</keyword>
<sequence length="882" mass="99126">MPRRTRRSKAAAAGIAADADEPIATDIASDNDGDASHDADDANLTSKSKKMWNNTQSALSDHLLPLVSKPEELLTSLLNKDASATNARVGLVTISQQLFRYIEHLAHAEEELKAIQKDQKLREDDRAFSEEDEEKVNDDNDDGEPCTLSGLASLYVGETQADDDDDAGIDAETIWGQVDLQNTALMSRLKKNLKKLVKRSSNDDKKYGPDDLIQLLEVGAMDSDEEGDSMASESEDDSDEGSAASNFGDDYEDDEEQEDQGADSDEDSDARRIRERMERAMEDMSDDDDNVEQESASDDKQQKLAAIRAKAAEEEATDPTREEMRDGFFDLHEMEAFADEEEEFLPDVAYGQELPEDDKNEKVLPHVRDRAGKGSDDDEGFDDEFEEEEEDLTKRYEPNSVRRRKYRADDEVDVLYQLYDDDNESDDEDPEEMTAADFFGKPDKKLIKRYKEQQNTGSKGKKDKSKSNVMKFDDDDSWNDEFAEDGLDWKDGGEEDDMESDGDNAEEEASDDEDGEDSEGDMEEDEDDDEPDMTQSTHNIKSKKLEEQTLRIEEEMMAEKPWKMLGEAKGTNRPSDSLLDSTPEFEVAFKPPPIITAGHTADIEEIIKKRIIEEDWDDVVPRELPDIGASKRGGEAPEVSQEKSKLGLGELYEREYLKKSTGFDRDAHEKETEEDAAKEEMKKLFANLCSHLDALSNYHFAPRPVADEADVQNREDVPAIAMEEVLPLHMSKSRGVAPEEVYGAGKGRASVLKGESEMDQTERKRLRNAKKSSRRKARKQKEADEKLISKLQPGLGLNNPYEKRKLREELQMARASGKVIDARDDQGLQDEAAAGKEYQTSAKFFQKMQENVESMVQGGDGDGRAKKRAKTQEGGSSSSYKL</sequence>
<keyword evidence="4" id="KW-0539">Nucleus</keyword>
<organism evidence="8 9">
    <name type="scientific">Skeletonema marinoi</name>
    <dbReference type="NCBI Taxonomy" id="267567"/>
    <lineage>
        <taxon>Eukaryota</taxon>
        <taxon>Sar</taxon>
        <taxon>Stramenopiles</taxon>
        <taxon>Ochrophyta</taxon>
        <taxon>Bacillariophyta</taxon>
        <taxon>Coscinodiscophyceae</taxon>
        <taxon>Thalassiosirophycidae</taxon>
        <taxon>Thalassiosirales</taxon>
        <taxon>Skeletonemataceae</taxon>
        <taxon>Skeletonema</taxon>
        <taxon>Skeletonema marinoi-dohrnii complex</taxon>
    </lineage>
</organism>
<feature type="compositionally biased region" description="Basic and acidic residues" evidence="7">
    <location>
        <begin position="118"/>
        <end position="129"/>
    </location>
</feature>
<comment type="subcellular location">
    <subcellularLocation>
        <location evidence="1">Nucleus</location>
        <location evidence="1">Nucleolus</location>
    </subcellularLocation>
</comment>
<evidence type="ECO:0000256" key="6">
    <source>
        <dbReference type="ARBA" id="ARBA00029455"/>
    </source>
</evidence>
<feature type="compositionally biased region" description="Basic and acidic residues" evidence="7">
    <location>
        <begin position="440"/>
        <end position="452"/>
    </location>
</feature>
<feature type="compositionally biased region" description="Basic and acidic residues" evidence="7">
    <location>
        <begin position="310"/>
        <end position="322"/>
    </location>
</feature>
<dbReference type="GO" id="GO:0006364">
    <property type="term" value="P:rRNA processing"/>
    <property type="evidence" value="ECO:0007669"/>
    <property type="project" value="UniProtKB-KW"/>
</dbReference>
<feature type="region of interest" description="Disordered" evidence="7">
    <location>
        <begin position="350"/>
        <end position="552"/>
    </location>
</feature>
<feature type="compositionally biased region" description="Acidic residues" evidence="7">
    <location>
        <begin position="376"/>
        <end position="391"/>
    </location>
</feature>
<feature type="compositionally biased region" description="Acidic residues" evidence="7">
    <location>
        <begin position="419"/>
        <end position="434"/>
    </location>
</feature>
<evidence type="ECO:0000256" key="2">
    <source>
        <dbReference type="ARBA" id="ARBA00022517"/>
    </source>
</evidence>
<feature type="compositionally biased region" description="Basic and acidic residues" evidence="7">
    <location>
        <begin position="543"/>
        <end position="552"/>
    </location>
</feature>
<evidence type="ECO:0000256" key="1">
    <source>
        <dbReference type="ARBA" id="ARBA00004604"/>
    </source>
</evidence>
<dbReference type="Pfam" id="PF04006">
    <property type="entry name" value="Mpp10"/>
    <property type="match status" value="1"/>
</dbReference>
<feature type="compositionally biased region" description="Acidic residues" evidence="7">
    <location>
        <begin position="249"/>
        <end position="268"/>
    </location>
</feature>
<keyword evidence="2" id="KW-0690">Ribosome biogenesis</keyword>
<feature type="region of interest" description="Disordered" evidence="7">
    <location>
        <begin position="118"/>
        <end position="145"/>
    </location>
</feature>
<dbReference type="EMBL" id="JATAAI010000029">
    <property type="protein sequence ID" value="KAK1736417.1"/>
    <property type="molecule type" value="Genomic_DNA"/>
</dbReference>
<dbReference type="GO" id="GO:0032040">
    <property type="term" value="C:small-subunit processome"/>
    <property type="evidence" value="ECO:0007669"/>
    <property type="project" value="TreeGrafter"/>
</dbReference>
<feature type="compositionally biased region" description="Acidic residues" evidence="7">
    <location>
        <begin position="473"/>
        <end position="486"/>
    </location>
</feature>
<feature type="compositionally biased region" description="Basic and acidic residues" evidence="7">
    <location>
        <begin position="754"/>
        <end position="763"/>
    </location>
</feature>
<feature type="region of interest" description="Disordered" evidence="7">
    <location>
        <begin position="624"/>
        <end position="647"/>
    </location>
</feature>
<evidence type="ECO:0000256" key="4">
    <source>
        <dbReference type="ARBA" id="ARBA00023242"/>
    </source>
</evidence>
<dbReference type="InterPro" id="IPR012173">
    <property type="entry name" value="Mpp10"/>
</dbReference>
<feature type="compositionally biased region" description="Polar residues" evidence="7">
    <location>
        <begin position="873"/>
        <end position="882"/>
    </location>
</feature>
<feature type="compositionally biased region" description="Acidic residues" evidence="7">
    <location>
        <begin position="130"/>
        <end position="144"/>
    </location>
</feature>
<evidence type="ECO:0000256" key="3">
    <source>
        <dbReference type="ARBA" id="ARBA00022552"/>
    </source>
</evidence>
<feature type="compositionally biased region" description="Basic and acidic residues" evidence="7">
    <location>
        <begin position="632"/>
        <end position="647"/>
    </location>
</feature>
<dbReference type="GO" id="GO:0034457">
    <property type="term" value="C:Mpp10 complex"/>
    <property type="evidence" value="ECO:0007669"/>
    <property type="project" value="InterPro"/>
</dbReference>
<evidence type="ECO:0000256" key="7">
    <source>
        <dbReference type="SAM" id="MobiDB-lite"/>
    </source>
</evidence>
<dbReference type="Proteomes" id="UP001224775">
    <property type="component" value="Unassembled WGS sequence"/>
</dbReference>
<keyword evidence="9" id="KW-1185">Reference proteome</keyword>
<keyword evidence="3" id="KW-0698">rRNA processing</keyword>
<feature type="region of interest" description="Disordered" evidence="7">
    <location>
        <begin position="734"/>
        <end position="800"/>
    </location>
</feature>
<feature type="region of interest" description="Disordered" evidence="7">
    <location>
        <begin position="852"/>
        <end position="882"/>
    </location>
</feature>
<protein>
    <submittedName>
        <fullName evidence="8">U3 small nucleolar ribonucleoprotein complex, subunit MPP10</fullName>
    </submittedName>
</protein>
<proteinExistence type="inferred from homology"/>
<gene>
    <name evidence="8" type="ORF">QTG54_013017</name>
</gene>